<sequence length="112" mass="13306">MVLVFIDESGNPSFSDNEELFVLTAILIKEEDYKDIDLQVSNFREELSYEYNIPFNFEIHIRSLLGNAKKKDNLSDFKKISYEERREIFQKIYELCKELNFRTISVAYSKTS</sequence>
<organism evidence="1">
    <name type="scientific">marine sediment metagenome</name>
    <dbReference type="NCBI Taxonomy" id="412755"/>
    <lineage>
        <taxon>unclassified sequences</taxon>
        <taxon>metagenomes</taxon>
        <taxon>ecological metagenomes</taxon>
    </lineage>
</organism>
<proteinExistence type="predicted"/>
<dbReference type="InterPro" id="IPR024524">
    <property type="entry name" value="DUF3800"/>
</dbReference>
<evidence type="ECO:0008006" key="2">
    <source>
        <dbReference type="Google" id="ProtNLM"/>
    </source>
</evidence>
<gene>
    <name evidence="1" type="ORF">LCGC14_0809900</name>
</gene>
<comment type="caution">
    <text evidence="1">The sequence shown here is derived from an EMBL/GenBank/DDBJ whole genome shotgun (WGS) entry which is preliminary data.</text>
</comment>
<evidence type="ECO:0000313" key="1">
    <source>
        <dbReference type="EMBL" id="KKN32838.1"/>
    </source>
</evidence>
<protein>
    <recommendedName>
        <fullName evidence="2">DUF3800 domain-containing protein</fullName>
    </recommendedName>
</protein>
<dbReference type="AlphaFoldDB" id="A0A0F9SUJ9"/>
<name>A0A0F9SUJ9_9ZZZZ</name>
<accession>A0A0F9SUJ9</accession>
<reference evidence="1" key="1">
    <citation type="journal article" date="2015" name="Nature">
        <title>Complex archaea that bridge the gap between prokaryotes and eukaryotes.</title>
        <authorList>
            <person name="Spang A."/>
            <person name="Saw J.H."/>
            <person name="Jorgensen S.L."/>
            <person name="Zaremba-Niedzwiedzka K."/>
            <person name="Martijn J."/>
            <person name="Lind A.E."/>
            <person name="van Eijk R."/>
            <person name="Schleper C."/>
            <person name="Guy L."/>
            <person name="Ettema T.J."/>
        </authorList>
    </citation>
    <scope>NUCLEOTIDE SEQUENCE</scope>
</reference>
<dbReference type="Pfam" id="PF12686">
    <property type="entry name" value="DUF3800"/>
    <property type="match status" value="1"/>
</dbReference>
<dbReference type="EMBL" id="LAZR01002226">
    <property type="protein sequence ID" value="KKN32838.1"/>
    <property type="molecule type" value="Genomic_DNA"/>
</dbReference>